<dbReference type="Pfam" id="PF02595">
    <property type="entry name" value="Gly_kinase"/>
    <property type="match status" value="1"/>
</dbReference>
<dbReference type="GO" id="GO:0008887">
    <property type="term" value="F:glycerate kinase activity"/>
    <property type="evidence" value="ECO:0007669"/>
    <property type="project" value="InterPro"/>
</dbReference>
<dbReference type="STRING" id="1890364.A0A2P6N144"/>
<evidence type="ECO:0000313" key="4">
    <source>
        <dbReference type="EMBL" id="PRP77669.1"/>
    </source>
</evidence>
<organism evidence="4 5">
    <name type="scientific">Planoprotostelium fungivorum</name>
    <dbReference type="NCBI Taxonomy" id="1890364"/>
    <lineage>
        <taxon>Eukaryota</taxon>
        <taxon>Amoebozoa</taxon>
        <taxon>Evosea</taxon>
        <taxon>Variosea</taxon>
        <taxon>Cavosteliida</taxon>
        <taxon>Cavosteliaceae</taxon>
        <taxon>Planoprotostelium</taxon>
    </lineage>
</organism>
<dbReference type="InterPro" id="IPR036129">
    <property type="entry name" value="Glycerate_kinase_sf"/>
</dbReference>
<dbReference type="SUPFAM" id="SSF110738">
    <property type="entry name" value="Glycerate kinase I"/>
    <property type="match status" value="1"/>
</dbReference>
<evidence type="ECO:0000256" key="3">
    <source>
        <dbReference type="ARBA" id="ARBA00022777"/>
    </source>
</evidence>
<dbReference type="InterPro" id="IPR004381">
    <property type="entry name" value="Glycerate_kinase"/>
</dbReference>
<dbReference type="OrthoDB" id="10262596at2759"/>
<dbReference type="AlphaFoldDB" id="A0A2P6N144"/>
<dbReference type="PANTHER" id="PTHR21599:SF0">
    <property type="entry name" value="GLYCERATE KINASE"/>
    <property type="match status" value="1"/>
</dbReference>
<sequence length="385" mass="41604">MTTVLGAFDKFKGTLTSLEAGDTCTRCFCDLFGFHRARVVELSDGGDGFLSSLTRMLRLKIYRATVTGPLGTPVEAQYGIGTLPDGETVGVVEMASASGLHLLQLHERHPLYTTTKGTGELMRLVIDRGCKKIFLGVGGSATNDAGLGALQALGVEVTVEREGKRETLDVVRGIDLQHIVDLHVKNDDLRDVRVEISCDVTSPFVGPQGAVAVFSAQKGATEADKITLEKGMIHLADLVREKFHRNIAEMPGAGAAGGIAGGFHGILDAQLRRGIEFMAEASDLEAAVRDSDLILTGEGCYDSTSDIGKAPSKVLELARKWKKPAIIICGRNESVSREFPVYSLVPSFSFEEACVDAKKCLNEIISMNERSISDYLQRERVKNEI</sequence>
<dbReference type="GO" id="GO:0031388">
    <property type="term" value="P:organic acid phosphorylation"/>
    <property type="evidence" value="ECO:0007669"/>
    <property type="project" value="InterPro"/>
</dbReference>
<name>A0A2P6N144_9EUKA</name>
<proteinExistence type="inferred from homology"/>
<gene>
    <name evidence="4" type="ORF">PROFUN_00530</name>
</gene>
<accession>A0A2P6N144</accession>
<dbReference type="Proteomes" id="UP000241769">
    <property type="component" value="Unassembled WGS sequence"/>
</dbReference>
<dbReference type="InParanoid" id="A0A2P6N144"/>
<reference evidence="4 5" key="1">
    <citation type="journal article" date="2018" name="Genome Biol. Evol.">
        <title>Multiple Roots of Fruiting Body Formation in Amoebozoa.</title>
        <authorList>
            <person name="Hillmann F."/>
            <person name="Forbes G."/>
            <person name="Novohradska S."/>
            <person name="Ferling I."/>
            <person name="Riege K."/>
            <person name="Groth M."/>
            <person name="Westermann M."/>
            <person name="Marz M."/>
            <person name="Spaller T."/>
            <person name="Winckler T."/>
            <person name="Schaap P."/>
            <person name="Glockner G."/>
        </authorList>
    </citation>
    <scope>NUCLEOTIDE SEQUENCE [LARGE SCALE GENOMIC DNA]</scope>
    <source>
        <strain evidence="4 5">Jena</strain>
    </source>
</reference>
<comment type="caution">
    <text evidence="4">The sequence shown here is derived from an EMBL/GenBank/DDBJ whole genome shotgun (WGS) entry which is preliminary data.</text>
</comment>
<dbReference type="NCBIfam" id="TIGR00045">
    <property type="entry name" value="glycerate kinase"/>
    <property type="match status" value="1"/>
</dbReference>
<dbReference type="InterPro" id="IPR018193">
    <property type="entry name" value="Glyc_kinase_flavodox-like_fold"/>
</dbReference>
<evidence type="ECO:0000256" key="1">
    <source>
        <dbReference type="ARBA" id="ARBA00006284"/>
    </source>
</evidence>
<keyword evidence="3 4" id="KW-0418">Kinase</keyword>
<keyword evidence="2" id="KW-0808">Transferase</keyword>
<dbReference type="InterPro" id="IPR018197">
    <property type="entry name" value="Glycerate_kinase_RE-like"/>
</dbReference>
<keyword evidence="5" id="KW-1185">Reference proteome</keyword>
<dbReference type="PANTHER" id="PTHR21599">
    <property type="entry name" value="GLYCERATE KINASE"/>
    <property type="match status" value="1"/>
</dbReference>
<evidence type="ECO:0000313" key="5">
    <source>
        <dbReference type="Proteomes" id="UP000241769"/>
    </source>
</evidence>
<evidence type="ECO:0000256" key="2">
    <source>
        <dbReference type="ARBA" id="ARBA00022679"/>
    </source>
</evidence>
<dbReference type="Gene3D" id="3.90.1510.10">
    <property type="entry name" value="Glycerate kinase, domain 2"/>
    <property type="match status" value="1"/>
</dbReference>
<protein>
    <submittedName>
        <fullName evidence="4">Glycerate kinase</fullName>
    </submittedName>
</protein>
<dbReference type="PIRSF" id="PIRSF006078">
    <property type="entry name" value="GlxK"/>
    <property type="match status" value="1"/>
</dbReference>
<dbReference type="Gene3D" id="3.40.50.10350">
    <property type="entry name" value="Glycerate kinase, domain 1"/>
    <property type="match status" value="1"/>
</dbReference>
<comment type="similarity">
    <text evidence="1">Belongs to the glycerate kinase type-1 family.</text>
</comment>
<dbReference type="EMBL" id="MDYQ01000257">
    <property type="protein sequence ID" value="PRP77669.1"/>
    <property type="molecule type" value="Genomic_DNA"/>
</dbReference>